<keyword evidence="2" id="KW-0067">ATP-binding</keyword>
<dbReference type="AlphaFoldDB" id="A0AB34L868"/>
<name>A0AB34L868_PARDI</name>
<dbReference type="PANTHER" id="PTHR13504">
    <property type="entry name" value="FIDO DOMAIN-CONTAINING PROTEIN DDB_G0283145"/>
    <property type="match status" value="1"/>
</dbReference>
<feature type="domain" description="Fido" evidence="3">
    <location>
        <begin position="113"/>
        <end position="268"/>
    </location>
</feature>
<dbReference type="Gene3D" id="1.10.3290.10">
    <property type="entry name" value="Fido-like domain"/>
    <property type="match status" value="1"/>
</dbReference>
<proteinExistence type="predicted"/>
<organism evidence="4 5">
    <name type="scientific">Parabacteroides distasonis str. 3776 D15 i</name>
    <dbReference type="NCBI Taxonomy" id="1339342"/>
    <lineage>
        <taxon>Bacteria</taxon>
        <taxon>Pseudomonadati</taxon>
        <taxon>Bacteroidota</taxon>
        <taxon>Bacteroidia</taxon>
        <taxon>Bacteroidales</taxon>
        <taxon>Tannerellaceae</taxon>
        <taxon>Parabacteroides</taxon>
    </lineage>
</organism>
<evidence type="ECO:0000313" key="4">
    <source>
        <dbReference type="EMBL" id="KDS37729.1"/>
    </source>
</evidence>
<protein>
    <recommendedName>
        <fullName evidence="3">Fido domain-containing protein</fullName>
    </recommendedName>
</protein>
<dbReference type="Proteomes" id="UP000027850">
    <property type="component" value="Unassembled WGS sequence"/>
</dbReference>
<gene>
    <name evidence="4" type="ORF">M091_0240</name>
</gene>
<feature type="active site" evidence="1">
    <location>
        <position position="203"/>
    </location>
</feature>
<dbReference type="Pfam" id="PF02661">
    <property type="entry name" value="Fic"/>
    <property type="match status" value="1"/>
</dbReference>
<dbReference type="EMBL" id="JNHK01000088">
    <property type="protein sequence ID" value="KDS37729.1"/>
    <property type="molecule type" value="Genomic_DNA"/>
</dbReference>
<feature type="binding site" evidence="2">
    <location>
        <begin position="207"/>
        <end position="214"/>
    </location>
    <ligand>
        <name>ATP</name>
        <dbReference type="ChEBI" id="CHEBI:30616"/>
    </ligand>
</feature>
<dbReference type="InterPro" id="IPR036597">
    <property type="entry name" value="Fido-like_dom_sf"/>
</dbReference>
<comment type="caution">
    <text evidence="4">The sequence shown here is derived from an EMBL/GenBank/DDBJ whole genome shotgun (WGS) entry which is preliminary data.</text>
</comment>
<reference evidence="4 5" key="1">
    <citation type="submission" date="2014-04" db="EMBL/GenBank/DDBJ databases">
        <authorList>
            <person name="Sears C."/>
            <person name="Carroll K."/>
            <person name="Sack B.R."/>
            <person name="Qadri F."/>
            <person name="Myers L.L."/>
            <person name="Chung G.-T."/>
            <person name="Escheverria P."/>
            <person name="Fraser C.M."/>
            <person name="Sadzewicz L."/>
            <person name="Shefchek K.A."/>
            <person name="Tallon L."/>
            <person name="Das S.P."/>
            <person name="Daugherty S."/>
            <person name="Mongodin E.F."/>
        </authorList>
    </citation>
    <scope>NUCLEOTIDE SEQUENCE [LARGE SCALE GENOMIC DNA]</scope>
    <source>
        <strain evidence="4 5">3776 D15 i</strain>
    </source>
</reference>
<accession>A0AB34L868</accession>
<dbReference type="GO" id="GO:0005524">
    <property type="term" value="F:ATP binding"/>
    <property type="evidence" value="ECO:0007669"/>
    <property type="project" value="UniProtKB-KW"/>
</dbReference>
<evidence type="ECO:0000259" key="3">
    <source>
        <dbReference type="PROSITE" id="PS51459"/>
    </source>
</evidence>
<sequence>MFVHQKQDWSDFKWDNDKIVPLLGNVRHLQGKLLGQMESLGFSLKEEAVLTTLTLDVLKSTEIEGEILNKDQVRSSIARKLGITVNGMVASSRNVDGVVEMMLDATQHYAFPLTKKRLLGWHAALFPTGYSGMYKIEVGKYRTGDMQVVSGAMGKEKIHYEAPKPDLVESEMANFLDWLNNGHISIDPVLKAAIAHFWFITIHPFDDGNGRIARAITDMLLARSDDTSQRFYSVSNQILEERKVYYDVLEKTQRGDGDITNWLLWFLSCLERALINTEKILESTIIKAKFWEKHSQISLNDRQRIMLNKLLDGFDGKLTSSKWAKITKTSPDTALRDIQDLISKRILQKEAQGGRSTNYELLGISN</sequence>
<dbReference type="InterPro" id="IPR025230">
    <property type="entry name" value="DUF4172"/>
</dbReference>
<evidence type="ECO:0000256" key="2">
    <source>
        <dbReference type="PIRSR" id="PIRSR640198-2"/>
    </source>
</evidence>
<evidence type="ECO:0000256" key="1">
    <source>
        <dbReference type="PIRSR" id="PIRSR640198-1"/>
    </source>
</evidence>
<dbReference type="PANTHER" id="PTHR13504:SF33">
    <property type="entry name" value="FIC FAMILY PROTEIN"/>
    <property type="match status" value="1"/>
</dbReference>
<dbReference type="Pfam" id="PF13776">
    <property type="entry name" value="DUF4172"/>
    <property type="match status" value="1"/>
</dbReference>
<evidence type="ECO:0000313" key="5">
    <source>
        <dbReference type="Proteomes" id="UP000027850"/>
    </source>
</evidence>
<dbReference type="SUPFAM" id="SSF140931">
    <property type="entry name" value="Fic-like"/>
    <property type="match status" value="1"/>
</dbReference>
<dbReference type="InterPro" id="IPR040198">
    <property type="entry name" value="Fido_containing"/>
</dbReference>
<dbReference type="RefSeq" id="WP_036617944.1">
    <property type="nucleotide sequence ID" value="NZ_JNHK01000088.1"/>
</dbReference>
<dbReference type="PROSITE" id="PS51459">
    <property type="entry name" value="FIDO"/>
    <property type="match status" value="1"/>
</dbReference>
<keyword evidence="2" id="KW-0547">Nucleotide-binding</keyword>
<feature type="binding site" evidence="2">
    <location>
        <begin position="245"/>
        <end position="246"/>
    </location>
    <ligand>
        <name>ATP</name>
        <dbReference type="ChEBI" id="CHEBI:30616"/>
    </ligand>
</feature>
<dbReference type="InterPro" id="IPR003812">
    <property type="entry name" value="Fido"/>
</dbReference>